<proteinExistence type="predicted"/>
<accession>A0AAU7CLA1</accession>
<dbReference type="RefSeq" id="WP_406698757.1">
    <property type="nucleotide sequence ID" value="NZ_CP155447.1"/>
</dbReference>
<organism evidence="1">
    <name type="scientific">Singulisphaera sp. Ch08</name>
    <dbReference type="NCBI Taxonomy" id="3120278"/>
    <lineage>
        <taxon>Bacteria</taxon>
        <taxon>Pseudomonadati</taxon>
        <taxon>Planctomycetota</taxon>
        <taxon>Planctomycetia</taxon>
        <taxon>Isosphaerales</taxon>
        <taxon>Isosphaeraceae</taxon>
        <taxon>Singulisphaera</taxon>
    </lineage>
</organism>
<reference evidence="1" key="1">
    <citation type="submission" date="2024-05" db="EMBL/GenBank/DDBJ databases">
        <title>Planctomycetes of the genus Singulisphaera possess chitinolytic capabilities.</title>
        <authorList>
            <person name="Ivanova A."/>
        </authorList>
    </citation>
    <scope>NUCLEOTIDE SEQUENCE</scope>
    <source>
        <strain evidence="1">Ch08T</strain>
    </source>
</reference>
<name>A0AAU7CLA1_9BACT</name>
<sequence>MTRPVEIRYEQAVYGSFPFWDRGYAILAHSPGCQPEWLVSLRAACQHFGERPPGASEANALFALKLDAGPWLIVGVNPQGEDDRGRPGALAFHALFLAPDDYRRAGGNPFDFASFLRNDWTAETQTLPTGIGLVEPAEPSPPPAGSQAESIAAILGRGGRVALQTPAPIDALARQVWSLLPLSVRGRASVATWAFGNGNQFDLVALPRLTGVEFDASYVDLTRFDATPGKVPANHHQTGRGITLLKRAMPILGLAALLLGAALGIVLRPEHHEAAPMTDGPATASLAGTAPDASSYQAEATSPDEMNRVAEGLVILAEQFGIKVAGDPASQDPAALMTTLADRLRYRGPWLSSAELAELQDESAPGSSRDRGLALEWHMQTRRFAPDRALPAGFQNGPLRWQLDTLAWSFHLDDESTALRRSPAEIPHALAHALAVDFSLRETPLVANHPALADYRKFLSRIPRR</sequence>
<protein>
    <submittedName>
        <fullName evidence="1">Uncharacterized protein</fullName>
    </submittedName>
</protein>
<evidence type="ECO:0000313" key="1">
    <source>
        <dbReference type="EMBL" id="XBH05907.1"/>
    </source>
</evidence>
<dbReference type="EMBL" id="CP155447">
    <property type="protein sequence ID" value="XBH05907.1"/>
    <property type="molecule type" value="Genomic_DNA"/>
</dbReference>
<dbReference type="AlphaFoldDB" id="A0AAU7CLA1"/>
<gene>
    <name evidence="1" type="ORF">V5E97_07710</name>
</gene>